<dbReference type="PANTHER" id="PTHR31616">
    <property type="entry name" value="TREHALASE"/>
    <property type="match status" value="1"/>
</dbReference>
<dbReference type="GO" id="GO:0016787">
    <property type="term" value="F:hydrolase activity"/>
    <property type="evidence" value="ECO:0007669"/>
    <property type="project" value="UniProtKB-KW"/>
</dbReference>
<evidence type="ECO:0000256" key="1">
    <source>
        <dbReference type="SAM" id="MobiDB-lite"/>
    </source>
</evidence>
<name>A0ABV6JQ46_9PROT</name>
<evidence type="ECO:0000259" key="2">
    <source>
        <dbReference type="Pfam" id="PF00723"/>
    </source>
</evidence>
<feature type="region of interest" description="Disordered" evidence="1">
    <location>
        <begin position="603"/>
        <end position="647"/>
    </location>
</feature>
<dbReference type="Pfam" id="PF00723">
    <property type="entry name" value="Glyco_hydro_15"/>
    <property type="match status" value="1"/>
</dbReference>
<dbReference type="RefSeq" id="WP_377043299.1">
    <property type="nucleotide sequence ID" value="NZ_JBHLUN010000003.1"/>
</dbReference>
<evidence type="ECO:0000313" key="5">
    <source>
        <dbReference type="Proteomes" id="UP001589865"/>
    </source>
</evidence>
<dbReference type="Gene3D" id="1.50.10.10">
    <property type="match status" value="1"/>
</dbReference>
<accession>A0ABV6JQ46</accession>
<evidence type="ECO:0000313" key="4">
    <source>
        <dbReference type="EMBL" id="MFC0407585.1"/>
    </source>
</evidence>
<dbReference type="InterPro" id="IPR045582">
    <property type="entry name" value="Trehalase-like_N"/>
</dbReference>
<organism evidence="4 5">
    <name type="scientific">Roseomonas elaeocarpi</name>
    <dbReference type="NCBI Taxonomy" id="907779"/>
    <lineage>
        <taxon>Bacteria</taxon>
        <taxon>Pseudomonadati</taxon>
        <taxon>Pseudomonadota</taxon>
        <taxon>Alphaproteobacteria</taxon>
        <taxon>Acetobacterales</taxon>
        <taxon>Roseomonadaceae</taxon>
        <taxon>Roseomonas</taxon>
    </lineage>
</organism>
<dbReference type="InterPro" id="IPR012341">
    <property type="entry name" value="6hp_glycosidase-like_sf"/>
</dbReference>
<reference evidence="4 5" key="1">
    <citation type="submission" date="2024-09" db="EMBL/GenBank/DDBJ databases">
        <authorList>
            <person name="Sun Q."/>
            <person name="Mori K."/>
        </authorList>
    </citation>
    <scope>NUCLEOTIDE SEQUENCE [LARGE SCALE GENOMIC DNA]</scope>
    <source>
        <strain evidence="4 5">TBRC 5777</strain>
    </source>
</reference>
<dbReference type="Proteomes" id="UP001589865">
    <property type="component" value="Unassembled WGS sequence"/>
</dbReference>
<evidence type="ECO:0000259" key="3">
    <source>
        <dbReference type="Pfam" id="PF19291"/>
    </source>
</evidence>
<keyword evidence="5" id="KW-1185">Reference proteome</keyword>
<dbReference type="InterPro" id="IPR008928">
    <property type="entry name" value="6-hairpin_glycosidase_sf"/>
</dbReference>
<feature type="domain" description="GH15-like" evidence="2">
    <location>
        <begin position="229"/>
        <end position="593"/>
    </location>
</feature>
<dbReference type="InterPro" id="IPR011613">
    <property type="entry name" value="GH15-like"/>
</dbReference>
<gene>
    <name evidence="4" type="ORF">ACFFGY_04950</name>
</gene>
<keyword evidence="4" id="KW-0378">Hydrolase</keyword>
<dbReference type="Pfam" id="PF19291">
    <property type="entry name" value="TREH_N"/>
    <property type="match status" value="1"/>
</dbReference>
<feature type="compositionally biased region" description="Polar residues" evidence="1">
    <location>
        <begin position="622"/>
        <end position="633"/>
    </location>
</feature>
<sequence>MDRDIDDYALIGDMRSAALIGRDAAIDWLCWPRFDSPALFLRLLDSHRGGSCTLEAEGLRPRERRYLPRTNILETTLSLPAGELTVTDLMPVRGRGDAGPEDIGPDSEAAGVLMRHFRCDRGRADFTLRVAPSFDWGRAETSFHLHGTHGAAAHHGDQALSVLASAPLVVEGGACLARFSLRAGEEAWIVLAPTPTLPSLPEGGAMAWLAETRAYWEEWTGALRCGGEFHEMVERSALCLKLLCYAPSGGIVAAPTLGLPEGWRGGRNWDYRYTWVRDASFTVSAFLSLGHSHEAAELLRFLDTVDGNSDGLRVLYGIERDVPPEQSLDHLRGWRGIRPVLIGNEAEEQLQLDIYGNVLIALDLFVQKLGAEGLGERMRAHLPRLITRLADKVMRCWHVPDRGIWEMRKPDLHHFHSKAMCWVTLDRAVKLAEQVGPAERIPDWCRVRDEIRAEYEERGWDAKRGAYTQAYGEPALDGSFPRLLLFGAVDPLSERSARTLAAIDRELGVGPLIYRYRTDDGLPGQEATFAACAFWMVGALAARGELDNARQRFRALMHYSNDLGLFSEEITADGIAMGNFPQAFTHMTVITIALLLERAAQEMERHNPPPFGRRPVEEAVQGQPTGEGTTDTPRQAGCEAQPANGES</sequence>
<protein>
    <submittedName>
        <fullName evidence="4">Glycoside hydrolase family 15 protein</fullName>
    </submittedName>
</protein>
<dbReference type="SUPFAM" id="SSF48208">
    <property type="entry name" value="Six-hairpin glycosidases"/>
    <property type="match status" value="1"/>
</dbReference>
<proteinExistence type="predicted"/>
<comment type="caution">
    <text evidence="4">The sequence shown here is derived from an EMBL/GenBank/DDBJ whole genome shotgun (WGS) entry which is preliminary data.</text>
</comment>
<dbReference type="PANTHER" id="PTHR31616:SF0">
    <property type="entry name" value="GLUCAN 1,4-ALPHA-GLUCOSIDASE"/>
    <property type="match status" value="1"/>
</dbReference>
<feature type="domain" description="Trehalase-like N-terminal" evidence="3">
    <location>
        <begin position="4"/>
        <end position="91"/>
    </location>
</feature>
<dbReference type="EMBL" id="JBHLUN010000003">
    <property type="protein sequence ID" value="MFC0407585.1"/>
    <property type="molecule type" value="Genomic_DNA"/>
</dbReference>